<dbReference type="Proteomes" id="UP001234581">
    <property type="component" value="Unassembled WGS sequence"/>
</dbReference>
<dbReference type="GeneID" id="83218955"/>
<dbReference type="Gene3D" id="3.80.10.10">
    <property type="entry name" value="Ribonuclease Inhibitor"/>
    <property type="match status" value="2"/>
</dbReference>
<dbReference type="RefSeq" id="XP_058337730.1">
    <property type="nucleotide sequence ID" value="XM_058491520.1"/>
</dbReference>
<gene>
    <name evidence="1" type="ORF">O0I10_011555</name>
</gene>
<name>A0AAD7UTJ6_9FUNG</name>
<dbReference type="Gene3D" id="1.25.40.10">
    <property type="entry name" value="Tetratricopeptide repeat domain"/>
    <property type="match status" value="1"/>
</dbReference>
<dbReference type="InterPro" id="IPR032675">
    <property type="entry name" value="LRR_dom_sf"/>
</dbReference>
<reference evidence="1 2" key="1">
    <citation type="submission" date="2023-03" db="EMBL/GenBank/DDBJ databases">
        <title>Genome sequence of Lichtheimia ornata CBS 291.66.</title>
        <authorList>
            <person name="Mohabir J.T."/>
            <person name="Shea T.P."/>
            <person name="Kurbessoian T."/>
            <person name="Berby B."/>
            <person name="Fontaine J."/>
            <person name="Livny J."/>
            <person name="Gnirke A."/>
            <person name="Stajich J.E."/>
            <person name="Cuomo C.A."/>
        </authorList>
    </citation>
    <scope>NUCLEOTIDE SEQUENCE [LARGE SCALE GENOMIC DNA]</scope>
    <source>
        <strain evidence="1">CBS 291.66</strain>
    </source>
</reference>
<dbReference type="SUPFAM" id="SSF48452">
    <property type="entry name" value="TPR-like"/>
    <property type="match status" value="1"/>
</dbReference>
<comment type="caution">
    <text evidence="1">The sequence shown here is derived from an EMBL/GenBank/DDBJ whole genome shotgun (WGS) entry which is preliminary data.</text>
</comment>
<evidence type="ECO:0000313" key="1">
    <source>
        <dbReference type="EMBL" id="KAJ8652816.1"/>
    </source>
</evidence>
<dbReference type="PANTHER" id="PTHR38926:SF72">
    <property type="entry name" value="IM:7136021-RELATED"/>
    <property type="match status" value="1"/>
</dbReference>
<evidence type="ECO:0008006" key="3">
    <source>
        <dbReference type="Google" id="ProtNLM"/>
    </source>
</evidence>
<dbReference type="EMBL" id="JARTCD010000093">
    <property type="protein sequence ID" value="KAJ8652816.1"/>
    <property type="molecule type" value="Genomic_DNA"/>
</dbReference>
<dbReference type="SUPFAM" id="SSF52047">
    <property type="entry name" value="RNI-like"/>
    <property type="match status" value="2"/>
</dbReference>
<dbReference type="PANTHER" id="PTHR38926">
    <property type="entry name" value="F-BOX DOMAIN CONTAINING PROTEIN, EXPRESSED"/>
    <property type="match status" value="1"/>
</dbReference>
<dbReference type="InterPro" id="IPR011990">
    <property type="entry name" value="TPR-like_helical_dom_sf"/>
</dbReference>
<keyword evidence="2" id="KW-1185">Reference proteome</keyword>
<dbReference type="AlphaFoldDB" id="A0AAD7UTJ6"/>
<sequence length="663" mass="75735">MFPLPFSQDLFQQPTLPASTANYAQLVHDSTTQLQQSLECIVSALNRRSMALSKCAKFDAALRDANAMQQLSPSSALGYLRAAEVYSAQGIQRRVVDICNNGLRMANTKDTHYATLQQAKEDAMHQSNKRVDFVTQLPFDIVATVLLPMFIDRNPLNQSIPLRYLCVSDNWYDRIIQYLDGLRFTSELEYKNNNAAWCSLVQVFAQDVRSLVISQYSHGTWLSDLLRDNDLCSLRELRIHGFANHQIAPFVSSLKSISTTLTDLLLSMQHDYVLPMADILMACPNLVSLTMKQPSNVDLSALPMTTTWSKMTTLSVSDATDDITTDHVVEIWKRLPSLKELSLHPCSDIQSAFVVSDYCASMRKIGLYMSSRHTKLTYLDQGHQFKGHGITDLSFHGGSPTSISYHDICNLLMRYCRTLDFLEWGMDLHIQNDDIYSICYPQLKKLVISCIGCGWWLPASAPLLEEFDISSHAIETTDKVLETIPPKLQKLTMGIDTLSLHDKTPITQYLSRIAQHCHLTHFTVYLHSDDLVREILDAICRLNQLEHLAILYTDHWEEDEMEEFFDQLVKGCPRLTRLELKADAPPSLYSMNALKQLKQLKEFTFSIGWCDNGPPFLDTVQALSQVKRMRIYPRIAEDMQTISHLRQQRPDMKIILDERFRQF</sequence>
<organism evidence="1 2">
    <name type="scientific">Lichtheimia ornata</name>
    <dbReference type="NCBI Taxonomy" id="688661"/>
    <lineage>
        <taxon>Eukaryota</taxon>
        <taxon>Fungi</taxon>
        <taxon>Fungi incertae sedis</taxon>
        <taxon>Mucoromycota</taxon>
        <taxon>Mucoromycotina</taxon>
        <taxon>Mucoromycetes</taxon>
        <taxon>Mucorales</taxon>
        <taxon>Lichtheimiaceae</taxon>
        <taxon>Lichtheimia</taxon>
    </lineage>
</organism>
<accession>A0AAD7UTJ6</accession>
<evidence type="ECO:0000313" key="2">
    <source>
        <dbReference type="Proteomes" id="UP001234581"/>
    </source>
</evidence>
<proteinExistence type="predicted"/>
<protein>
    <recommendedName>
        <fullName evidence="3">F-box domain-containing protein</fullName>
    </recommendedName>
</protein>